<organism evidence="2 3">
    <name type="scientific">Streptomyces cellulosae</name>
    <dbReference type="NCBI Taxonomy" id="1968"/>
    <lineage>
        <taxon>Bacteria</taxon>
        <taxon>Bacillati</taxon>
        <taxon>Actinomycetota</taxon>
        <taxon>Actinomycetes</taxon>
        <taxon>Kitasatosporales</taxon>
        <taxon>Streptomycetaceae</taxon>
        <taxon>Streptomyces</taxon>
    </lineage>
</organism>
<accession>A0ABW6JP38</accession>
<evidence type="ECO:0000313" key="3">
    <source>
        <dbReference type="Proteomes" id="UP001600650"/>
    </source>
</evidence>
<dbReference type="InterPro" id="IPR000551">
    <property type="entry name" value="MerR-type_HTH_dom"/>
</dbReference>
<reference evidence="2 3" key="1">
    <citation type="submission" date="2024-09" db="EMBL/GenBank/DDBJ databases">
        <title>The Natural Products Discovery Center: Release of the First 8490 Sequenced Strains for Exploring Actinobacteria Biosynthetic Diversity.</title>
        <authorList>
            <person name="Kalkreuter E."/>
            <person name="Kautsar S.A."/>
            <person name="Yang D."/>
            <person name="Bader C.D."/>
            <person name="Teijaro C.N."/>
            <person name="Fluegel L."/>
            <person name="Davis C.M."/>
            <person name="Simpson J.R."/>
            <person name="Lauterbach L."/>
            <person name="Steele A.D."/>
            <person name="Gui C."/>
            <person name="Meng S."/>
            <person name="Li G."/>
            <person name="Viehrig K."/>
            <person name="Ye F."/>
            <person name="Su P."/>
            <person name="Kiefer A.F."/>
            <person name="Nichols A."/>
            <person name="Cepeda A.J."/>
            <person name="Yan W."/>
            <person name="Fan B."/>
            <person name="Jiang Y."/>
            <person name="Adhikari A."/>
            <person name="Zheng C.-J."/>
            <person name="Schuster L."/>
            <person name="Cowan T.M."/>
            <person name="Smanski M.J."/>
            <person name="Chevrette M.G."/>
            <person name="De Carvalho L.P.S."/>
            <person name="Shen B."/>
        </authorList>
    </citation>
    <scope>NUCLEOTIDE SEQUENCE [LARGE SCALE GENOMIC DNA]</scope>
    <source>
        <strain evidence="2 3">NPDC057399</strain>
    </source>
</reference>
<evidence type="ECO:0000313" key="2">
    <source>
        <dbReference type="EMBL" id="MFE7966147.1"/>
    </source>
</evidence>
<proteinExistence type="predicted"/>
<dbReference type="EMBL" id="JBHVBU010000081">
    <property type="protein sequence ID" value="MFE7966147.1"/>
    <property type="molecule type" value="Genomic_DNA"/>
</dbReference>
<dbReference type="InterPro" id="IPR009061">
    <property type="entry name" value="DNA-bd_dom_put_sf"/>
</dbReference>
<comment type="caution">
    <text evidence="2">The sequence shown here is derived from an EMBL/GenBank/DDBJ whole genome shotgun (WGS) entry which is preliminary data.</text>
</comment>
<gene>
    <name evidence="2" type="ORF">ACFU0X_24445</name>
</gene>
<dbReference type="Pfam" id="PF13411">
    <property type="entry name" value="MerR_1"/>
    <property type="match status" value="1"/>
</dbReference>
<feature type="domain" description="HTH merR-type" evidence="1">
    <location>
        <begin position="23"/>
        <end position="65"/>
    </location>
</feature>
<dbReference type="RefSeq" id="WP_381727730.1">
    <property type="nucleotide sequence ID" value="NZ_JBHVBU010000081.1"/>
</dbReference>
<name>A0ABW6JP38_STRCE</name>
<sequence>MQLLTTGEASELATRWRRTLSAGAAEVTAATIRQWASRGHLQSAGLDDRGRPLYALADLARAEHATRVRALRLVGITAP</sequence>
<keyword evidence="3" id="KW-1185">Reference proteome</keyword>
<dbReference type="SUPFAM" id="SSF46955">
    <property type="entry name" value="Putative DNA-binding domain"/>
    <property type="match status" value="1"/>
</dbReference>
<dbReference type="Proteomes" id="UP001600650">
    <property type="component" value="Unassembled WGS sequence"/>
</dbReference>
<evidence type="ECO:0000259" key="1">
    <source>
        <dbReference type="Pfam" id="PF13411"/>
    </source>
</evidence>
<protein>
    <submittedName>
        <fullName evidence="2">MerR family transcriptional regulator</fullName>
    </submittedName>
</protein>